<dbReference type="Pfam" id="PF25794">
    <property type="entry name" value="SACS"/>
    <property type="match status" value="1"/>
</dbReference>
<feature type="non-terminal residue" evidence="2">
    <location>
        <position position="1"/>
    </location>
</feature>
<reference evidence="2 3" key="1">
    <citation type="journal article" date="2018" name="New Phytol.">
        <title>Phylogenomics of Endogonaceae and evolution of mycorrhizas within Mucoromycota.</title>
        <authorList>
            <person name="Chang Y."/>
            <person name="Desiro A."/>
            <person name="Na H."/>
            <person name="Sandor L."/>
            <person name="Lipzen A."/>
            <person name="Clum A."/>
            <person name="Barry K."/>
            <person name="Grigoriev I.V."/>
            <person name="Martin F.M."/>
            <person name="Stajich J.E."/>
            <person name="Smith M.E."/>
            <person name="Bonito G."/>
            <person name="Spatafora J.W."/>
        </authorList>
    </citation>
    <scope>NUCLEOTIDE SEQUENCE [LARGE SCALE GENOMIC DNA]</scope>
    <source>
        <strain evidence="2 3">AD002</strain>
    </source>
</reference>
<dbReference type="PANTHER" id="PTHR15600:SF42">
    <property type="entry name" value="SACSIN"/>
    <property type="match status" value="1"/>
</dbReference>
<organism evidence="2 3">
    <name type="scientific">Jimgerdemannia flammicorona</name>
    <dbReference type="NCBI Taxonomy" id="994334"/>
    <lineage>
        <taxon>Eukaryota</taxon>
        <taxon>Fungi</taxon>
        <taxon>Fungi incertae sedis</taxon>
        <taxon>Mucoromycota</taxon>
        <taxon>Mucoromycotina</taxon>
        <taxon>Endogonomycetes</taxon>
        <taxon>Endogonales</taxon>
        <taxon>Endogonaceae</taxon>
        <taxon>Jimgerdemannia</taxon>
    </lineage>
</organism>
<feature type="non-terminal residue" evidence="2">
    <location>
        <position position="655"/>
    </location>
</feature>
<protein>
    <recommendedName>
        <fullName evidence="1">Sacsin/Nov domain-containing protein</fullName>
    </recommendedName>
</protein>
<gene>
    <name evidence="2" type="ORF">BC938DRAFT_479834</name>
</gene>
<accession>A0A433QK26</accession>
<proteinExistence type="predicted"/>
<keyword evidence="3" id="KW-1185">Reference proteome</keyword>
<feature type="domain" description="Sacsin/Nov" evidence="1">
    <location>
        <begin position="1"/>
        <end position="74"/>
    </location>
</feature>
<dbReference type="GO" id="GO:0030544">
    <property type="term" value="F:Hsp70 protein binding"/>
    <property type="evidence" value="ECO:0007669"/>
    <property type="project" value="TreeGrafter"/>
</dbReference>
<name>A0A433QK26_9FUNG</name>
<dbReference type="Proteomes" id="UP000274822">
    <property type="component" value="Unassembled WGS sequence"/>
</dbReference>
<dbReference type="InterPro" id="IPR058210">
    <property type="entry name" value="SACS/Nov_dom"/>
</dbReference>
<dbReference type="PANTHER" id="PTHR15600">
    <property type="entry name" value="SACSIN"/>
    <property type="match status" value="1"/>
</dbReference>
<sequence>LPSVVSGSQVVFFDPHRKYLPPRNGIKPAGLRTKFVKGNFEDQFRPYTRLFDFDMAAPFKGTLFRLPLRTKELHIKNHTLAMASAYLLRERLPKIHLQFLQDLIGGGLVELDDDSLDSLVQRYFNHWPKEVKEGMLLDHYKNFYSLAMKSGNIFYTRNNGGKWISYQEAVFEDETLLSDGIKEGASKIISDFLIECSINVVQLPHNILKGFPEEERKRQQFTPKLVRDKIRNITKGFVEKLDNVFSAFFEYLLSDKAFAELRGCNILPLMDKSFGKLNKPFKEGRIQFYIANKTEMALFPNLSSIFVDQGKLSKPTIDALTTAEATKALNVRKLDNDAFIQLVSKILCPGDHLNYESDGTIINDKWLDDLWRYLNATEGIEMAAFEDIPILPTIGPNRMLVSLDRKLPLLYEDGRKSNINAILTKIGTHLIDKRYSKRLSDVVLDFSAANVLKCIELASTKAESSIEDLLFPLSPSERNTLRSFLQRSEYDLFEDECSSELIEILRQLPIFPAHASSLAVAFKSATHCHILPEDFPVFSVRSGMAILCKNDTNHKFAVNIGIPELSVPDHLKYNVLPLPNNPFPVNKGSEYQAFLCKVLHHVEGSKQLRKMLTQYQIIPSDESPNRRLFKASELYDDTNPMFAAVFAGAGKFVAS</sequence>
<comment type="caution">
    <text evidence="2">The sequence shown here is derived from an EMBL/GenBank/DDBJ whole genome shotgun (WGS) entry which is preliminary data.</text>
</comment>
<evidence type="ECO:0000313" key="2">
    <source>
        <dbReference type="EMBL" id="RUS30115.1"/>
    </source>
</evidence>
<dbReference type="InterPro" id="IPR052972">
    <property type="entry name" value="Sacsin_chaperone_reg"/>
</dbReference>
<evidence type="ECO:0000313" key="3">
    <source>
        <dbReference type="Proteomes" id="UP000274822"/>
    </source>
</evidence>
<dbReference type="EMBL" id="RBNJ01004257">
    <property type="protein sequence ID" value="RUS30115.1"/>
    <property type="molecule type" value="Genomic_DNA"/>
</dbReference>
<dbReference type="AlphaFoldDB" id="A0A433QK26"/>
<evidence type="ECO:0000259" key="1">
    <source>
        <dbReference type="Pfam" id="PF25794"/>
    </source>
</evidence>